<dbReference type="PANTHER" id="PTHR34823">
    <property type="entry name" value="GLCNAC-BINDING PROTEIN A"/>
    <property type="match status" value="1"/>
</dbReference>
<evidence type="ECO:0000313" key="4">
    <source>
        <dbReference type="EMBL" id="KAL3758451.1"/>
    </source>
</evidence>
<feature type="chain" id="PRO_5044874335" description="Chitin-binding type-3 domain-containing protein" evidence="2">
    <location>
        <begin position="24"/>
        <end position="806"/>
    </location>
</feature>
<reference evidence="4 5" key="1">
    <citation type="submission" date="2024-10" db="EMBL/GenBank/DDBJ databases">
        <title>Updated reference genomes for cyclostephanoid diatoms.</title>
        <authorList>
            <person name="Roberts W.R."/>
            <person name="Alverson A.J."/>
        </authorList>
    </citation>
    <scope>NUCLEOTIDE SEQUENCE [LARGE SCALE GENOMIC DNA]</scope>
    <source>
        <strain evidence="4 5">AJA232-27</strain>
    </source>
</reference>
<dbReference type="EMBL" id="JALLBG020000230">
    <property type="protein sequence ID" value="KAL3758451.1"/>
    <property type="molecule type" value="Genomic_DNA"/>
</dbReference>
<dbReference type="SUPFAM" id="SSF82199">
    <property type="entry name" value="SET domain"/>
    <property type="match status" value="1"/>
</dbReference>
<dbReference type="InterPro" id="IPR001214">
    <property type="entry name" value="SET_dom"/>
</dbReference>
<dbReference type="PANTHER" id="PTHR34823:SF1">
    <property type="entry name" value="CHITIN-BINDING TYPE-4 DOMAIN-CONTAINING PROTEIN"/>
    <property type="match status" value="1"/>
</dbReference>
<gene>
    <name evidence="4" type="ORF">ACHAWU_003620</name>
</gene>
<dbReference type="InterPro" id="IPR051024">
    <property type="entry name" value="GlcNAc_Chitin_IntDeg"/>
</dbReference>
<protein>
    <recommendedName>
        <fullName evidence="3">Chitin-binding type-3 domain-containing protein</fullName>
    </recommendedName>
</protein>
<dbReference type="Gene3D" id="3.90.1410.10">
    <property type="entry name" value="set domain protein methyltransferase, domain 1"/>
    <property type="match status" value="1"/>
</dbReference>
<accession>A0ABD3M8Z9</accession>
<name>A0ABD3M8Z9_9STRA</name>
<dbReference type="Proteomes" id="UP001530293">
    <property type="component" value="Unassembled WGS sequence"/>
</dbReference>
<dbReference type="InterPro" id="IPR046341">
    <property type="entry name" value="SET_dom_sf"/>
</dbReference>
<dbReference type="InterPro" id="IPR003610">
    <property type="entry name" value="CBM5/12"/>
</dbReference>
<evidence type="ECO:0000259" key="3">
    <source>
        <dbReference type="SMART" id="SM00495"/>
    </source>
</evidence>
<feature type="domain" description="Chitin-binding type-3" evidence="3">
    <location>
        <begin position="139"/>
        <end position="193"/>
    </location>
</feature>
<evidence type="ECO:0000256" key="2">
    <source>
        <dbReference type="SAM" id="SignalP"/>
    </source>
</evidence>
<comment type="caution">
    <text evidence="4">The sequence shown here is derived from an EMBL/GenBank/DDBJ whole genome shotgun (WGS) entry which is preliminary data.</text>
</comment>
<evidence type="ECO:0000313" key="5">
    <source>
        <dbReference type="Proteomes" id="UP001530293"/>
    </source>
</evidence>
<sequence>MLFRLESIVAVCAIALTSSLVSAGGCYPAYSAGSKYGIGSWVSSSISSTTPITYTACSPAGSGTCPSSGYIKEGGVTTTATYNFNCISEYWCSQSGYAPTTIYASMAWSQEATACSGTATVAPSTAPIYASLSSVGGCPAAWAAGTPYDAGSRVSVGSLVYECKAWPANQWCDDAVYKPDPTKAEGLDYWKQAWEVKGYCEGTMVVTTSPTTASGGGGCPTEWSAGDINKYKEGQRVSVTKTTTPLVKMVYQCKAWPYSGYCGQFSPLNAAGGMLGWDLVGGCSGTITPTGSPTHNPATTVIDGCPNEYSSTVTTYQAGDQVSLNKMVYQCREWPNEGWCKQKEYLPGGPYSDMAWTVVGPCDGTMTPTVAPSAFTGACKYIKVVTTTPTPTPVVYDILTWSSGTLYEAGDRVRIGATTYVCKPWPFYFWCRMSAYQPKLTSSGLWTEAWETGGSCEYVDLIIKPNDYAINNYWSCEAIHELYRQFQLGDESKYAPYVNYLKNQPQGRIPSEWTDAGKQLLNTILDRPTTTTTTTTTNDESEGGGLPPQQNLRGYEETWLQECRGEDTPLARAAFYQFTSRDEDTLMVPFYDMHNHSNDPKKLNTISYKPKKKGRPFVLRAIRDIAPGEQIYISYNRCHRCWFDEEYTGCTSYSHYGTSEVFDVFGFVEDFPQMWKFRMNVDDEEQEPGRPPQWDELNFCLEKAEDDDMHLVVSFGDNYVTKGEEPSEENVKYLAEQLIRLDELEKSMKSDGVLMKTMPSYEWDMAWTYHQALMTSISAAMLASGYLPSEDNDSGADSIGGGRDEL</sequence>
<keyword evidence="5" id="KW-1185">Reference proteome</keyword>
<proteinExistence type="predicted"/>
<feature type="signal peptide" evidence="2">
    <location>
        <begin position="1"/>
        <end position="23"/>
    </location>
</feature>
<dbReference type="PROSITE" id="PS51257">
    <property type="entry name" value="PROKAR_LIPOPROTEIN"/>
    <property type="match status" value="1"/>
</dbReference>
<evidence type="ECO:0000256" key="1">
    <source>
        <dbReference type="SAM" id="MobiDB-lite"/>
    </source>
</evidence>
<keyword evidence="2" id="KW-0732">Signal</keyword>
<dbReference type="Pfam" id="PF00856">
    <property type="entry name" value="SET"/>
    <property type="match status" value="1"/>
</dbReference>
<feature type="region of interest" description="Disordered" evidence="1">
    <location>
        <begin position="526"/>
        <end position="551"/>
    </location>
</feature>
<dbReference type="AlphaFoldDB" id="A0ABD3M8Z9"/>
<dbReference type="SMART" id="SM00495">
    <property type="entry name" value="ChtBD3"/>
    <property type="match status" value="2"/>
</dbReference>
<organism evidence="4 5">
    <name type="scientific">Discostella pseudostelligera</name>
    <dbReference type="NCBI Taxonomy" id="259834"/>
    <lineage>
        <taxon>Eukaryota</taxon>
        <taxon>Sar</taxon>
        <taxon>Stramenopiles</taxon>
        <taxon>Ochrophyta</taxon>
        <taxon>Bacillariophyta</taxon>
        <taxon>Coscinodiscophyceae</taxon>
        <taxon>Thalassiosirophycidae</taxon>
        <taxon>Stephanodiscales</taxon>
        <taxon>Stephanodiscaceae</taxon>
        <taxon>Discostella</taxon>
    </lineage>
</organism>
<feature type="domain" description="Chitin-binding type-3" evidence="3">
    <location>
        <begin position="398"/>
        <end position="449"/>
    </location>
</feature>